<sequence length="104" mass="11003">MTEKLITMVNAAPGRDDEFREWYWGTHVAEVLGLPGFVSAQRLRLAGEPGGAAAFGYATVYEIEGSAADARDRMFSAGLGMSDSMDLSAMIVAPFVSAPEDAVG</sequence>
<evidence type="ECO:0000313" key="2">
    <source>
        <dbReference type="Proteomes" id="UP000031030"/>
    </source>
</evidence>
<evidence type="ECO:0000313" key="1">
    <source>
        <dbReference type="EMBL" id="KHK97819.1"/>
    </source>
</evidence>
<dbReference type="Gene3D" id="3.30.70.100">
    <property type="match status" value="1"/>
</dbReference>
<reference evidence="1 2" key="1">
    <citation type="submission" date="2014-11" db="EMBL/GenBank/DDBJ databases">
        <title>Genome sequence of Microbacterium mangrovi MUSC 115(T).</title>
        <authorList>
            <person name="Lee L.-H."/>
        </authorList>
    </citation>
    <scope>NUCLEOTIDE SEQUENCE [LARGE SCALE GENOMIC DNA]</scope>
    <source>
        <strain evidence="1 2">MUSC 115</strain>
    </source>
</reference>
<proteinExistence type="predicted"/>
<dbReference type="EMBL" id="JTDK01000008">
    <property type="protein sequence ID" value="KHK97819.1"/>
    <property type="molecule type" value="Genomic_DNA"/>
</dbReference>
<dbReference type="OrthoDB" id="3481501at2"/>
<comment type="caution">
    <text evidence="1">The sequence shown here is derived from an EMBL/GenBank/DDBJ whole genome shotgun (WGS) entry which is preliminary data.</text>
</comment>
<dbReference type="RefSeq" id="WP_039398833.1">
    <property type="nucleotide sequence ID" value="NZ_JTDK01000008.1"/>
</dbReference>
<protein>
    <recommendedName>
        <fullName evidence="3">Ethyl tert-butyl ether degradation protein EthD</fullName>
    </recommendedName>
</protein>
<name>A0A0B2A2Y0_9MICO</name>
<gene>
    <name evidence="1" type="ORF">LK09_10055</name>
</gene>
<dbReference type="SUPFAM" id="SSF54909">
    <property type="entry name" value="Dimeric alpha+beta barrel"/>
    <property type="match status" value="1"/>
</dbReference>
<dbReference type="InterPro" id="IPR011008">
    <property type="entry name" value="Dimeric_a/b-barrel"/>
</dbReference>
<organism evidence="1 2">
    <name type="scientific">Microbacterium mangrovi</name>
    <dbReference type="NCBI Taxonomy" id="1348253"/>
    <lineage>
        <taxon>Bacteria</taxon>
        <taxon>Bacillati</taxon>
        <taxon>Actinomycetota</taxon>
        <taxon>Actinomycetes</taxon>
        <taxon>Micrococcales</taxon>
        <taxon>Microbacteriaceae</taxon>
        <taxon>Microbacterium</taxon>
    </lineage>
</organism>
<keyword evidence="2" id="KW-1185">Reference proteome</keyword>
<dbReference type="AlphaFoldDB" id="A0A0B2A2Y0"/>
<accession>A0A0B2A2Y0</accession>
<dbReference type="Proteomes" id="UP000031030">
    <property type="component" value="Unassembled WGS sequence"/>
</dbReference>
<evidence type="ECO:0008006" key="3">
    <source>
        <dbReference type="Google" id="ProtNLM"/>
    </source>
</evidence>
<dbReference type="STRING" id="1348253.LK09_10055"/>